<reference evidence="1" key="1">
    <citation type="journal article" date="2014" name="Genome Announc.">
        <title>Draft genome sequences of the altered schaedler flora, a defined bacterial community from gnotobiotic mice.</title>
        <authorList>
            <person name="Wannemuehler M.J."/>
            <person name="Overstreet A.M."/>
            <person name="Ward D.V."/>
            <person name="Phillips G.J."/>
        </authorList>
    </citation>
    <scope>NUCLEOTIDE SEQUENCE</scope>
    <source>
        <strain evidence="1">ASF457</strain>
    </source>
</reference>
<dbReference type="RefSeq" id="WP_023275798.1">
    <property type="nucleotide sequence ID" value="NZ_CP097562.1"/>
</dbReference>
<evidence type="ECO:0000313" key="2">
    <source>
        <dbReference type="Proteomes" id="UP000017429"/>
    </source>
</evidence>
<reference evidence="1" key="3">
    <citation type="submission" date="2022-06" db="EMBL/GenBank/DDBJ databases">
        <title>Resources to Facilitate Use of the Altered Schaedler Flora (ASF) Mouse Model to Study Microbiome Function.</title>
        <authorList>
            <person name="Proctor A."/>
            <person name="Parvinroo S."/>
            <person name="Richie T."/>
            <person name="Jia X."/>
            <person name="Lee S.T.M."/>
            <person name="Karp P.D."/>
            <person name="Paley S."/>
            <person name="Kostic A.D."/>
            <person name="Pierre J.F."/>
            <person name="Wannemuehler M.J."/>
            <person name="Phillips G.J."/>
        </authorList>
    </citation>
    <scope>NUCLEOTIDE SEQUENCE</scope>
    <source>
        <strain evidence="1">ASF457</strain>
    </source>
</reference>
<organism evidence="1 2">
    <name type="scientific">Mucispirillum schaedleri ASF457</name>
    <dbReference type="NCBI Taxonomy" id="1379858"/>
    <lineage>
        <taxon>Bacteria</taxon>
        <taxon>Pseudomonadati</taxon>
        <taxon>Deferribacterota</taxon>
        <taxon>Deferribacteres</taxon>
        <taxon>Deferribacterales</taxon>
        <taxon>Mucispirillaceae</taxon>
        <taxon>Mucispirillum</taxon>
    </lineage>
</organism>
<dbReference type="KEGG" id="msch:N508_001502"/>
<evidence type="ECO:0000313" key="1">
    <source>
        <dbReference type="EMBL" id="USF24416.1"/>
    </source>
</evidence>
<dbReference type="AlphaFoldDB" id="V2Q034"/>
<dbReference type="Proteomes" id="UP000017429">
    <property type="component" value="Chromosome"/>
</dbReference>
<gene>
    <name evidence="1" type="ORF">N508_001502</name>
</gene>
<keyword evidence="2" id="KW-1185">Reference proteome</keyword>
<dbReference type="EMBL" id="CP097562">
    <property type="protein sequence ID" value="USF24416.1"/>
    <property type="molecule type" value="Genomic_DNA"/>
</dbReference>
<reference evidence="1" key="2">
    <citation type="submission" date="2022-05" db="EMBL/GenBank/DDBJ databases">
        <authorList>
            <person name="Proctor A.L."/>
            <person name="Phillips G.J."/>
            <person name="Wannemuehler M.J."/>
        </authorList>
    </citation>
    <scope>NUCLEOTIDE SEQUENCE</scope>
    <source>
        <strain evidence="1">ASF457</strain>
    </source>
</reference>
<sequence>MADIILLEIEEDIRLAAQIVAKRRGIDLKVYADYSDYKKNMQKDDTVYSSNIVECKEHNCCYIKKPYTAHQLLEIISIVR</sequence>
<accession>V2Q034</accession>
<name>V2Q034_9BACT</name>
<proteinExistence type="predicted"/>
<protein>
    <submittedName>
        <fullName evidence="1">Uncharacterized protein</fullName>
    </submittedName>
</protein>